<dbReference type="EMBL" id="CP123498">
    <property type="protein sequence ID" value="WGL95990.1"/>
    <property type="molecule type" value="Genomic_DNA"/>
</dbReference>
<dbReference type="RefSeq" id="WP_280629695.1">
    <property type="nucleotide sequence ID" value="NZ_CP123498.1"/>
</dbReference>
<accession>A0AA95GF02</accession>
<sequence length="87" mass="10199">MKSKFYYSAVHKNIQRKKALTGDNFMSNIVTIENYKTRAKKLLPQLPKENGFTFIPNRFLDDLLKEDFSVEQLNEILSIFKQEVING</sequence>
<evidence type="ECO:0000313" key="2">
    <source>
        <dbReference type="Proteomes" id="UP001177597"/>
    </source>
</evidence>
<name>A0AA95GF02_9GAMM</name>
<organism evidence="1 2">
    <name type="scientific">Arsenophonus nasoniae</name>
    <name type="common">son-killer infecting Nasonia vitripennis</name>
    <dbReference type="NCBI Taxonomy" id="638"/>
    <lineage>
        <taxon>Bacteria</taxon>
        <taxon>Pseudomonadati</taxon>
        <taxon>Pseudomonadota</taxon>
        <taxon>Gammaproteobacteria</taxon>
        <taxon>Enterobacterales</taxon>
        <taxon>Morganellaceae</taxon>
        <taxon>Arsenophonus</taxon>
    </lineage>
</organism>
<protein>
    <submittedName>
        <fullName evidence="1">Uncharacterized protein</fullName>
    </submittedName>
</protein>
<proteinExistence type="predicted"/>
<dbReference type="AlphaFoldDB" id="A0AA95GF02"/>
<dbReference type="Proteomes" id="UP001177597">
    <property type="component" value="Chromosome"/>
</dbReference>
<evidence type="ECO:0000313" key="1">
    <source>
        <dbReference type="EMBL" id="WGL95990.1"/>
    </source>
</evidence>
<gene>
    <name evidence="1" type="ORF">QE207_05230</name>
</gene>
<reference evidence="1" key="1">
    <citation type="submission" date="2023-04" db="EMBL/GenBank/DDBJ databases">
        <title>Genome dynamics across the evolutionary transition to endosymbiosis.</title>
        <authorList>
            <person name="Siozios S."/>
            <person name="Nadal-Jimenez P."/>
            <person name="Azagi T."/>
            <person name="Sprong H."/>
            <person name="Frost C.L."/>
            <person name="Parratt S.R."/>
            <person name="Taylor G."/>
            <person name="Brettell L."/>
            <person name="Lew K.C."/>
            <person name="Croft L."/>
            <person name="King K.C."/>
            <person name="Brockhurst M.A."/>
            <person name="Hypsa V."/>
            <person name="Novakova E."/>
            <person name="Darby A.C."/>
            <person name="Hurst G.D.D."/>
        </authorList>
    </citation>
    <scope>NUCLEOTIDE SEQUENCE</scope>
    <source>
        <strain evidence="1">AIh</strain>
    </source>
</reference>